<name>A0ABR3FUQ0_9AGAR</name>
<feature type="compositionally biased region" description="Polar residues" evidence="1">
    <location>
        <begin position="190"/>
        <end position="204"/>
    </location>
</feature>
<feature type="compositionally biased region" description="Basic and acidic residues" evidence="1">
    <location>
        <begin position="133"/>
        <end position="146"/>
    </location>
</feature>
<gene>
    <name evidence="2" type="ORF">V5O48_002782</name>
</gene>
<protein>
    <submittedName>
        <fullName evidence="2">Uncharacterized protein</fullName>
    </submittedName>
</protein>
<evidence type="ECO:0000313" key="2">
    <source>
        <dbReference type="EMBL" id="KAL0579220.1"/>
    </source>
</evidence>
<feature type="compositionally biased region" description="Basic and acidic residues" evidence="1">
    <location>
        <begin position="172"/>
        <end position="189"/>
    </location>
</feature>
<organism evidence="2 3">
    <name type="scientific">Marasmius crinis-equi</name>
    <dbReference type="NCBI Taxonomy" id="585013"/>
    <lineage>
        <taxon>Eukaryota</taxon>
        <taxon>Fungi</taxon>
        <taxon>Dikarya</taxon>
        <taxon>Basidiomycota</taxon>
        <taxon>Agaricomycotina</taxon>
        <taxon>Agaricomycetes</taxon>
        <taxon>Agaricomycetidae</taxon>
        <taxon>Agaricales</taxon>
        <taxon>Marasmiineae</taxon>
        <taxon>Marasmiaceae</taxon>
        <taxon>Marasmius</taxon>
    </lineage>
</organism>
<feature type="region of interest" description="Disordered" evidence="1">
    <location>
        <begin position="344"/>
        <end position="363"/>
    </location>
</feature>
<comment type="caution">
    <text evidence="2">The sequence shown here is derived from an EMBL/GenBank/DDBJ whole genome shotgun (WGS) entry which is preliminary data.</text>
</comment>
<feature type="compositionally biased region" description="Polar residues" evidence="1">
    <location>
        <begin position="346"/>
        <end position="355"/>
    </location>
</feature>
<feature type="region of interest" description="Disordered" evidence="1">
    <location>
        <begin position="133"/>
        <end position="205"/>
    </location>
</feature>
<dbReference type="Proteomes" id="UP001465976">
    <property type="component" value="Unassembled WGS sequence"/>
</dbReference>
<keyword evidence="3" id="KW-1185">Reference proteome</keyword>
<evidence type="ECO:0000313" key="3">
    <source>
        <dbReference type="Proteomes" id="UP001465976"/>
    </source>
</evidence>
<reference evidence="2 3" key="1">
    <citation type="submission" date="2024-02" db="EMBL/GenBank/DDBJ databases">
        <title>A draft genome for the cacao thread blight pathogen Marasmius crinis-equi.</title>
        <authorList>
            <person name="Cohen S.P."/>
            <person name="Baruah I.K."/>
            <person name="Amoako-Attah I."/>
            <person name="Bukari Y."/>
            <person name="Meinhardt L.W."/>
            <person name="Bailey B.A."/>
        </authorList>
    </citation>
    <scope>NUCLEOTIDE SEQUENCE [LARGE SCALE GENOMIC DNA]</scope>
    <source>
        <strain evidence="2 3">GH-76</strain>
    </source>
</reference>
<proteinExistence type="predicted"/>
<evidence type="ECO:0000256" key="1">
    <source>
        <dbReference type="SAM" id="MobiDB-lite"/>
    </source>
</evidence>
<accession>A0ABR3FUQ0</accession>
<dbReference type="EMBL" id="JBAHYK010000067">
    <property type="protein sequence ID" value="KAL0579220.1"/>
    <property type="molecule type" value="Genomic_DNA"/>
</dbReference>
<sequence length="363" mass="40164">MANVLQAFKLKPFELEPIYASWKDGPRFTGNPQKDPPVEEWLKTIKAGCMERNVPKEYWHKVGRHFMDEKARARLDELKSVMAKVHGGNYRWNWEKFKIAMRNMGWNLEDNATETIKVKAKPSSGLWWIHKDSTSEKEKPKEDEQSKGPPVKQATRPTPKRSESSFWLGRRPSIDKGPEGHKKEDDKENTMQTRPLPTRSNSSFWPIRKNTQDAVLVEEPEQIPQANTRPATSKSKAHSDTKVMTVREASKPPIPVRKDSSGDETVTTITHAPIWLLNACNALDFLQTEHPKVMTTLSAILITAGTLPTIPAISAGAGGAFLASQAAQAAGAIAVGVGSWLKAQQEARSGSTTPPSEAGGASK</sequence>